<dbReference type="GO" id="GO:0009097">
    <property type="term" value="P:isoleucine biosynthetic process"/>
    <property type="evidence" value="ECO:0007669"/>
    <property type="project" value="UniProtKB-UniRule"/>
</dbReference>
<dbReference type="InterPro" id="IPR036230">
    <property type="entry name" value="LeuA_allosteric_dom_sf"/>
</dbReference>
<dbReference type="GO" id="GO:0043714">
    <property type="term" value="F:(R)-citramalate synthase activity"/>
    <property type="evidence" value="ECO:0007669"/>
    <property type="project" value="UniProtKB-UniRule"/>
</dbReference>
<comment type="pathway">
    <text evidence="1">Amino-acid biosynthesis; L-isoleucine biosynthesis; 2-oxobutanoate from pyruvate: step 1/3.</text>
</comment>
<evidence type="ECO:0000313" key="10">
    <source>
        <dbReference type="EMBL" id="RLE48810.1"/>
    </source>
</evidence>
<dbReference type="InterPro" id="IPR054691">
    <property type="entry name" value="LeuA/HCS_post-cat"/>
</dbReference>
<dbReference type="InterPro" id="IPR005675">
    <property type="entry name" value="Citramal_synthase"/>
</dbReference>
<reference evidence="10 11" key="1">
    <citation type="submission" date="2018-06" db="EMBL/GenBank/DDBJ databases">
        <title>Extensive metabolic versatility and redundancy in microbially diverse, dynamic hydrothermal sediments.</title>
        <authorList>
            <person name="Dombrowski N."/>
            <person name="Teske A."/>
            <person name="Baker B.J."/>
        </authorList>
    </citation>
    <scope>NUCLEOTIDE SEQUENCE [LARGE SCALE GENOMIC DNA]</scope>
    <source>
        <strain evidence="10">B66_G16</strain>
    </source>
</reference>
<dbReference type="InterPro" id="IPR013709">
    <property type="entry name" value="2-isopropylmalate_synth_dimer"/>
</dbReference>
<dbReference type="Gene3D" id="1.10.238.260">
    <property type="match status" value="1"/>
</dbReference>
<dbReference type="EC" id="2.3.3.21" evidence="7"/>
<keyword evidence="4" id="KW-0412">Isoleucine biosynthesis</keyword>
<dbReference type="PROSITE" id="PS50991">
    <property type="entry name" value="PYR_CT"/>
    <property type="match status" value="1"/>
</dbReference>
<dbReference type="CDD" id="cd07941">
    <property type="entry name" value="DRE_TIM_LeuA3"/>
    <property type="match status" value="1"/>
</dbReference>
<dbReference type="PANTHER" id="PTHR43538:SF1">
    <property type="entry name" value="(R)-CITRAMALATE SYNTHASE"/>
    <property type="match status" value="1"/>
</dbReference>
<dbReference type="GO" id="GO:0003852">
    <property type="term" value="F:2-isopropylmalate synthase activity"/>
    <property type="evidence" value="ECO:0007669"/>
    <property type="project" value="InterPro"/>
</dbReference>
<keyword evidence="3" id="KW-0028">Amino-acid biosynthesis</keyword>
<dbReference type="SUPFAM" id="SSF51569">
    <property type="entry name" value="Aldolase"/>
    <property type="match status" value="1"/>
</dbReference>
<dbReference type="PROSITE" id="PS00815">
    <property type="entry name" value="AIPM_HOMOCIT_SYNTH_1"/>
    <property type="match status" value="1"/>
</dbReference>
<evidence type="ECO:0000256" key="1">
    <source>
        <dbReference type="ARBA" id="ARBA00004743"/>
    </source>
</evidence>
<dbReference type="GO" id="GO:0009098">
    <property type="term" value="P:L-leucine biosynthetic process"/>
    <property type="evidence" value="ECO:0007669"/>
    <property type="project" value="InterPro"/>
</dbReference>
<evidence type="ECO:0000256" key="7">
    <source>
        <dbReference type="NCBIfam" id="TIGR00977"/>
    </source>
</evidence>
<comment type="similarity">
    <text evidence="2 8">Belongs to the alpha-IPM synthase/homocitrate synthase family.</text>
</comment>
<organism evidence="10 11">
    <name type="scientific">Thermoproteota archaeon</name>
    <dbReference type="NCBI Taxonomy" id="2056631"/>
    <lineage>
        <taxon>Archaea</taxon>
        <taxon>Thermoproteota</taxon>
    </lineage>
</organism>
<evidence type="ECO:0000256" key="6">
    <source>
        <dbReference type="ARBA" id="ARBA00023304"/>
    </source>
</evidence>
<dbReference type="SUPFAM" id="SSF110921">
    <property type="entry name" value="2-isopropylmalate synthase LeuA, allosteric (dimerisation) domain"/>
    <property type="match status" value="1"/>
</dbReference>
<keyword evidence="6" id="KW-0100">Branched-chain amino acid biosynthesis</keyword>
<dbReference type="InterPro" id="IPR002034">
    <property type="entry name" value="AIPM/Hcit_synth_CS"/>
</dbReference>
<sequence>MDKSRYIEIFDTTLRDGSQSKDVYFSLQDKLRIIAKLDDFGIPLIEVGWPGSNPKDRELFNHVKNLSLKQAKIVAFGSTRKANIRSDKDQNLNAIIDSDVSIAAIFGKAWDLHVTAILKTSLEENLSMVSDSIEYLRQHGLEVIFDAEHFFDGYKENREYAFKVLKAAEEAGARTIVLCDTNGGCLPHEVYEITKQVVEKLKTPIGLHCHNDSGNAVANSIQGVLAGASHVQGTINGIGERCGNADLCQIIPNLELKLGFRTSSQGVERLRKLVALSRYVYELAHLPPNPYQPFVGKNAFAHKGGVHVDAVLKVPRSYEHIPPELVGNQRQISTSELSGKANIIAKAREFGLPLDESKIDIIREVLNHIKEMEYKGYHLENADGTLYLIFLKKMGLYKKFFELKYARMTSETHDGSFVVDGAVKIRVDDKEVYVIAEGNGPVHAEDLALRKALREFFPEIERVQLLNYNVSIADISAGTASAVRVFIEFTDGKDTWITVGVSTNILEASKEALIDGYDYFLQKTRNPAVAHKQ</sequence>
<name>A0A497EQ45_9CREN</name>
<dbReference type="Pfam" id="PF00682">
    <property type="entry name" value="HMGL-like"/>
    <property type="match status" value="1"/>
</dbReference>
<evidence type="ECO:0000256" key="8">
    <source>
        <dbReference type="RuleBase" id="RU003523"/>
    </source>
</evidence>
<dbReference type="Gene3D" id="3.20.20.70">
    <property type="entry name" value="Aldolase class I"/>
    <property type="match status" value="1"/>
</dbReference>
<proteinExistence type="inferred from homology"/>
<dbReference type="EMBL" id="QMQV01000058">
    <property type="protein sequence ID" value="RLE48810.1"/>
    <property type="molecule type" value="Genomic_DNA"/>
</dbReference>
<evidence type="ECO:0000256" key="4">
    <source>
        <dbReference type="ARBA" id="ARBA00022624"/>
    </source>
</evidence>
<evidence type="ECO:0000256" key="2">
    <source>
        <dbReference type="ARBA" id="ARBA00006154"/>
    </source>
</evidence>
<comment type="caution">
    <text evidence="10">The sequence shown here is derived from an EMBL/GenBank/DDBJ whole genome shotgun (WGS) entry which is preliminary data.</text>
</comment>
<evidence type="ECO:0000313" key="11">
    <source>
        <dbReference type="Proteomes" id="UP000278475"/>
    </source>
</evidence>
<evidence type="ECO:0000256" key="5">
    <source>
        <dbReference type="ARBA" id="ARBA00022679"/>
    </source>
</evidence>
<evidence type="ECO:0000256" key="3">
    <source>
        <dbReference type="ARBA" id="ARBA00022605"/>
    </source>
</evidence>
<feature type="domain" description="Pyruvate carboxyltransferase" evidence="9">
    <location>
        <begin position="7"/>
        <end position="271"/>
    </location>
</feature>
<accession>A0A497EQ45</accession>
<dbReference type="Gene3D" id="3.30.160.270">
    <property type="match status" value="1"/>
</dbReference>
<dbReference type="SMART" id="SM00917">
    <property type="entry name" value="LeuA_dimer"/>
    <property type="match status" value="1"/>
</dbReference>
<dbReference type="NCBIfam" id="TIGR00977">
    <property type="entry name" value="citramal_synth"/>
    <property type="match status" value="1"/>
</dbReference>
<dbReference type="PROSITE" id="PS00816">
    <property type="entry name" value="AIPM_HOMOCIT_SYNTH_2"/>
    <property type="match status" value="1"/>
</dbReference>
<dbReference type="Proteomes" id="UP000278475">
    <property type="component" value="Unassembled WGS sequence"/>
</dbReference>
<dbReference type="PANTHER" id="PTHR43538">
    <property type="entry name" value="ALPHA-IPM SYNTHASE/HOMOCITRATE SYNTHASE"/>
    <property type="match status" value="1"/>
</dbReference>
<dbReference type="AlphaFoldDB" id="A0A497EQ45"/>
<keyword evidence="5 8" id="KW-0808">Transferase</keyword>
<dbReference type="Pfam" id="PF08502">
    <property type="entry name" value="LeuA_dimer"/>
    <property type="match status" value="1"/>
</dbReference>
<dbReference type="InterPro" id="IPR013785">
    <property type="entry name" value="Aldolase_TIM"/>
</dbReference>
<protein>
    <recommendedName>
        <fullName evidence="7">Citramalate synthase</fullName>
        <ecNumber evidence="7">2.3.3.21</ecNumber>
    </recommendedName>
</protein>
<gene>
    <name evidence="10" type="ORF">DRJ31_06445</name>
</gene>
<evidence type="ECO:0000259" key="9">
    <source>
        <dbReference type="PROSITE" id="PS50991"/>
    </source>
</evidence>
<dbReference type="Pfam" id="PF22617">
    <property type="entry name" value="HCS_D2"/>
    <property type="match status" value="1"/>
</dbReference>
<dbReference type="UniPathway" id="UPA00047">
    <property type="reaction ID" value="UER00066"/>
</dbReference>
<dbReference type="InterPro" id="IPR000891">
    <property type="entry name" value="PYR_CT"/>
</dbReference>